<dbReference type="PIRSF" id="PIRSF036421">
    <property type="entry name" value="Tricorn_protease"/>
    <property type="match status" value="1"/>
</dbReference>
<comment type="subcellular location">
    <subcellularLocation>
        <location evidence="1">Cytoplasm</location>
    </subcellularLocation>
</comment>
<dbReference type="GO" id="GO:0005737">
    <property type="term" value="C:cytoplasm"/>
    <property type="evidence" value="ECO:0007669"/>
    <property type="project" value="UniProtKB-SubCell"/>
</dbReference>
<dbReference type="GO" id="GO:0006508">
    <property type="term" value="P:proteolysis"/>
    <property type="evidence" value="ECO:0007669"/>
    <property type="project" value="UniProtKB-KW"/>
</dbReference>
<protein>
    <recommendedName>
        <fullName evidence="8">Tail specific protease domain-containing protein</fullName>
    </recommendedName>
</protein>
<dbReference type="InterPro" id="IPR041489">
    <property type="entry name" value="PDZ_6"/>
</dbReference>
<dbReference type="Gene3D" id="3.90.226.10">
    <property type="entry name" value="2-enoyl-CoA Hydratase, Chain A, domain 1"/>
    <property type="match status" value="1"/>
</dbReference>
<evidence type="ECO:0000256" key="6">
    <source>
        <dbReference type="ARBA" id="ARBA00022825"/>
    </source>
</evidence>
<keyword evidence="6" id="KW-0720">Serine protease</keyword>
<name>A0A7S1YS71_9STRA</name>
<evidence type="ECO:0000256" key="7">
    <source>
        <dbReference type="SAM" id="MobiDB-lite"/>
    </source>
</evidence>
<feature type="region of interest" description="Disordered" evidence="7">
    <location>
        <begin position="1050"/>
        <end position="1071"/>
    </location>
</feature>
<dbReference type="Gene3D" id="3.30.750.44">
    <property type="match status" value="1"/>
</dbReference>
<evidence type="ECO:0000256" key="2">
    <source>
        <dbReference type="ARBA" id="ARBA00008524"/>
    </source>
</evidence>
<dbReference type="Pfam" id="PF03572">
    <property type="entry name" value="Peptidase_S41"/>
    <property type="match status" value="1"/>
</dbReference>
<dbReference type="InterPro" id="IPR028204">
    <property type="entry name" value="Tricorn_C1"/>
</dbReference>
<dbReference type="SUPFAM" id="SSF50156">
    <property type="entry name" value="PDZ domain-like"/>
    <property type="match status" value="1"/>
</dbReference>
<comment type="similarity">
    <text evidence="2">Belongs to the peptidase S41B family.</text>
</comment>
<evidence type="ECO:0000313" key="9">
    <source>
        <dbReference type="EMBL" id="CAD9317479.1"/>
    </source>
</evidence>
<dbReference type="SUPFAM" id="SSF82171">
    <property type="entry name" value="DPP6 N-terminal domain-like"/>
    <property type="match status" value="1"/>
</dbReference>
<evidence type="ECO:0000256" key="5">
    <source>
        <dbReference type="ARBA" id="ARBA00022801"/>
    </source>
</evidence>
<keyword evidence="4" id="KW-0645">Protease</keyword>
<dbReference type="Gene3D" id="2.30.42.10">
    <property type="match status" value="1"/>
</dbReference>
<sequence length="1071" mass="117658">MQERAIPLSLSTHLSSADIYETNYGSVDVLLTLRGQLYVAPTLEEEVTETYKGAGMNLPPRRYKVAPGSTTGGMIRILASRYIPSALDESSQDRFALVLATDPLSPTAEQALYVVRTDVNAMSSFVHVRDLPKPLWGGHVNGGSTLEGGLGSIDPESLVVSSCGRRVAWTDTDGRIAVVTLPSSSSKEEEETATPGNITILPKENENKEPLIGIEAALSWSPGARYLAIQHTAKNQFSIISIADLDHPSSSSLPGSIEVKRIVQATPSRFNSADATWGYTGLDLKIHNFQKKVVVSSSTTYSSHPMLEYGGATTLYYTSDRDVVLSNDIKSPWGTRAPTPHFDKQKHVYALPLQTRETQVRNNAFMGLYPGLYSGGAVAELMVDTAAKIDDILSTLETEEKNVESGDEGSRRMQWWDDDDDVEGIAVEGRTNITEEVHTTSPPPTSTSSSSVLNYTLDAEIDFGPHQDTSLSFARRAYRLSHIPAANYIQLLCQVSNDPSLILVKKGDDGKSNLVVFASKAYPGDGYDKKDIEAPGSDLKAVGINTKNDYIYVVYGDKMKVIPNTADGVSSILISDAKDYKKNIVDTTNIGLSVWPSLEYQQMYADAWRMMRDYFYDPNMTSIPWKDVYHRYVPLVKRCGKREELDDVLKLMASEVSALHVFVYGGEYASPLHGSVALDTLSEVGSLGAMLRWSSEWNGYEVVSVFEHDLDFGLVDGVAMYSPLSEQTVRKSGQHGLEAGDVIIGVNGESVATVPDIHMLLRGTAGRSVRLEVLRVSSGSSSLRHSRAVVESNDTVDVDAEMKSSEETDIKVQSEPLIVVPITGQEADKLRYASWEWKTRQAAKSLAAKADFTVGYIHLQSMSGAKSIDSFVRGFYPDYDKQALIIDVRHNTGGNIDSWLLDVLQRRAWMYWQGRATNITTGGIGWDEQFAFRGHIVVLMNEHTSSDGEGFSRGMSELGLGKLVGTRTWGGGIWLSSDNKLVDGGIATAPEIGQYNDNFGWGMGIEMMGVTPDVVVDNDPREAYDGKDEQLEKAIEILKDWLKEEPVVLPREPGPYRDNSMTDKLNCPAKK</sequence>
<organism evidence="9">
    <name type="scientific">Ditylum brightwellii</name>
    <dbReference type="NCBI Taxonomy" id="49249"/>
    <lineage>
        <taxon>Eukaryota</taxon>
        <taxon>Sar</taxon>
        <taxon>Stramenopiles</taxon>
        <taxon>Ochrophyta</taxon>
        <taxon>Bacillariophyta</taxon>
        <taxon>Mediophyceae</taxon>
        <taxon>Lithodesmiophycidae</taxon>
        <taxon>Lithodesmiales</taxon>
        <taxon>Lithodesmiaceae</taxon>
        <taxon>Ditylum</taxon>
    </lineage>
</organism>
<dbReference type="EMBL" id="HBGN01006040">
    <property type="protein sequence ID" value="CAD9317479.1"/>
    <property type="molecule type" value="Transcribed_RNA"/>
</dbReference>
<dbReference type="SMART" id="SM00245">
    <property type="entry name" value="TSPc"/>
    <property type="match status" value="1"/>
</dbReference>
<dbReference type="PANTHER" id="PTHR43253">
    <property type="entry name" value="TRICORN PROTEASE HOMOLOG 2-RELATED"/>
    <property type="match status" value="1"/>
</dbReference>
<reference evidence="9" key="1">
    <citation type="submission" date="2021-01" db="EMBL/GenBank/DDBJ databases">
        <authorList>
            <person name="Corre E."/>
            <person name="Pelletier E."/>
            <person name="Niang G."/>
            <person name="Scheremetjew M."/>
            <person name="Finn R."/>
            <person name="Kale V."/>
            <person name="Holt S."/>
            <person name="Cochrane G."/>
            <person name="Meng A."/>
            <person name="Brown T."/>
            <person name="Cohen L."/>
        </authorList>
    </citation>
    <scope>NUCLEOTIDE SEQUENCE</scope>
    <source>
        <strain evidence="9">Pop2</strain>
    </source>
</reference>
<dbReference type="AlphaFoldDB" id="A0A7S1YS71"/>
<proteinExistence type="inferred from homology"/>
<dbReference type="InterPro" id="IPR036034">
    <property type="entry name" value="PDZ_sf"/>
</dbReference>
<evidence type="ECO:0000256" key="1">
    <source>
        <dbReference type="ARBA" id="ARBA00004496"/>
    </source>
</evidence>
<dbReference type="InterPro" id="IPR005151">
    <property type="entry name" value="Tail-specific_protease"/>
</dbReference>
<accession>A0A7S1YS71</accession>
<gene>
    <name evidence="9" type="ORF">DBRI1063_LOCUS3887</name>
</gene>
<dbReference type="InterPro" id="IPR029045">
    <property type="entry name" value="ClpP/crotonase-like_dom_sf"/>
</dbReference>
<dbReference type="Pfam" id="PF17820">
    <property type="entry name" value="PDZ_6"/>
    <property type="match status" value="1"/>
</dbReference>
<dbReference type="GO" id="GO:0008236">
    <property type="term" value="F:serine-type peptidase activity"/>
    <property type="evidence" value="ECO:0007669"/>
    <property type="project" value="UniProtKB-KW"/>
</dbReference>
<evidence type="ECO:0000259" key="8">
    <source>
        <dbReference type="SMART" id="SM00245"/>
    </source>
</evidence>
<keyword evidence="5" id="KW-0378">Hydrolase</keyword>
<evidence type="ECO:0000256" key="3">
    <source>
        <dbReference type="ARBA" id="ARBA00022490"/>
    </source>
</evidence>
<dbReference type="InterPro" id="IPR012393">
    <property type="entry name" value="Tricorn_protease"/>
</dbReference>
<keyword evidence="3" id="KW-0963">Cytoplasm</keyword>
<dbReference type="Pfam" id="PF14684">
    <property type="entry name" value="Tricorn_C1"/>
    <property type="match status" value="1"/>
</dbReference>
<feature type="domain" description="Tail specific protease" evidence="8">
    <location>
        <begin position="815"/>
        <end position="1017"/>
    </location>
</feature>
<dbReference type="SUPFAM" id="SSF52096">
    <property type="entry name" value="ClpP/crotonase"/>
    <property type="match status" value="1"/>
</dbReference>
<dbReference type="CDD" id="cd07562">
    <property type="entry name" value="Peptidase_S41_TRI"/>
    <property type="match status" value="1"/>
</dbReference>
<dbReference type="PANTHER" id="PTHR43253:SF1">
    <property type="entry name" value="TRICORN PROTEASE HOMOLOG 2-RELATED"/>
    <property type="match status" value="1"/>
</dbReference>
<evidence type="ECO:0000256" key="4">
    <source>
        <dbReference type="ARBA" id="ARBA00022670"/>
    </source>
</evidence>